<organism evidence="18 19">
    <name type="scientific">Marivirga lumbricoides</name>
    <dbReference type="NCBI Taxonomy" id="1046115"/>
    <lineage>
        <taxon>Bacteria</taxon>
        <taxon>Pseudomonadati</taxon>
        <taxon>Bacteroidota</taxon>
        <taxon>Cytophagia</taxon>
        <taxon>Cytophagales</taxon>
        <taxon>Marivirgaceae</taxon>
        <taxon>Marivirga</taxon>
    </lineage>
</organism>
<evidence type="ECO:0000256" key="6">
    <source>
        <dbReference type="ARBA" id="ARBA00022516"/>
    </source>
</evidence>
<dbReference type="InterPro" id="IPR050324">
    <property type="entry name" value="CDP-alcohol_PTase-I"/>
</dbReference>
<evidence type="ECO:0000256" key="8">
    <source>
        <dbReference type="ARBA" id="ARBA00022692"/>
    </source>
</evidence>
<dbReference type="NCBIfam" id="TIGR00473">
    <property type="entry name" value="pssA"/>
    <property type="match status" value="1"/>
</dbReference>
<name>A0A2T4DSR1_9BACT</name>
<dbReference type="AlphaFoldDB" id="A0A2T4DSR1"/>
<dbReference type="EMBL" id="BMEC01000003">
    <property type="protein sequence ID" value="GGC26219.1"/>
    <property type="molecule type" value="Genomic_DNA"/>
</dbReference>
<dbReference type="Pfam" id="PF01066">
    <property type="entry name" value="CDP-OH_P_transf"/>
    <property type="match status" value="1"/>
</dbReference>
<dbReference type="InterPro" id="IPR043130">
    <property type="entry name" value="CDP-OH_PTrfase_TM_dom"/>
</dbReference>
<evidence type="ECO:0000256" key="2">
    <source>
        <dbReference type="ARBA" id="ARBA00004127"/>
    </source>
</evidence>
<dbReference type="PROSITE" id="PS51257">
    <property type="entry name" value="PROKAR_LIPOPROTEIN"/>
    <property type="match status" value="1"/>
</dbReference>
<proteinExistence type="inferred from homology"/>
<evidence type="ECO:0000256" key="10">
    <source>
        <dbReference type="ARBA" id="ARBA00023098"/>
    </source>
</evidence>
<feature type="transmembrane region" description="Helical" evidence="16">
    <location>
        <begin position="151"/>
        <end position="174"/>
    </location>
</feature>
<comment type="similarity">
    <text evidence="3 15">Belongs to the CDP-alcohol phosphatidyltransferase class-I family.</text>
</comment>
<reference evidence="17" key="1">
    <citation type="journal article" date="2014" name="Int. J. Syst. Evol. Microbiol.">
        <title>Complete genome of a new Firmicutes species belonging to the dominant human colonic microbiota ('Ruminococcus bicirculans') reveals two chromosomes and a selective capacity to utilize plant glucans.</title>
        <authorList>
            <consortium name="NISC Comparative Sequencing Program"/>
            <person name="Wegmann U."/>
            <person name="Louis P."/>
            <person name="Goesmann A."/>
            <person name="Henrissat B."/>
            <person name="Duncan S.H."/>
            <person name="Flint H.J."/>
        </authorList>
    </citation>
    <scope>NUCLEOTIDE SEQUENCE</scope>
    <source>
        <strain evidence="17">CGMCC 1.10832</strain>
    </source>
</reference>
<keyword evidence="11 16" id="KW-0472">Membrane</keyword>
<evidence type="ECO:0000313" key="19">
    <source>
        <dbReference type="Proteomes" id="UP000240608"/>
    </source>
</evidence>
<evidence type="ECO:0000256" key="1">
    <source>
        <dbReference type="ARBA" id="ARBA00000287"/>
    </source>
</evidence>
<evidence type="ECO:0000313" key="17">
    <source>
        <dbReference type="EMBL" id="GGC26219.1"/>
    </source>
</evidence>
<feature type="transmembrane region" description="Helical" evidence="16">
    <location>
        <begin position="91"/>
        <end position="109"/>
    </location>
</feature>
<comment type="catalytic activity">
    <reaction evidence="1">
        <text>a CDP-1,2-diacyl-sn-glycerol + L-serine = a 1,2-diacyl-sn-glycero-3-phospho-L-serine + CMP + H(+)</text>
        <dbReference type="Rhea" id="RHEA:16913"/>
        <dbReference type="ChEBI" id="CHEBI:15378"/>
        <dbReference type="ChEBI" id="CHEBI:33384"/>
        <dbReference type="ChEBI" id="CHEBI:57262"/>
        <dbReference type="ChEBI" id="CHEBI:58332"/>
        <dbReference type="ChEBI" id="CHEBI:60377"/>
        <dbReference type="EC" id="2.7.8.8"/>
    </reaction>
</comment>
<evidence type="ECO:0000256" key="14">
    <source>
        <dbReference type="ARBA" id="ARBA00032361"/>
    </source>
</evidence>
<dbReference type="Gene3D" id="1.20.120.1760">
    <property type="match status" value="1"/>
</dbReference>
<keyword evidence="13" id="KW-1208">Phospholipid metabolism</keyword>
<dbReference type="Proteomes" id="UP000240608">
    <property type="component" value="Unassembled WGS sequence"/>
</dbReference>
<gene>
    <name evidence="18" type="primary">pssA</name>
    <name evidence="18" type="ORF">C9994_05610</name>
    <name evidence="17" type="ORF">GCM10011506_09470</name>
</gene>
<reference evidence="18 19" key="2">
    <citation type="submission" date="2018-03" db="EMBL/GenBank/DDBJ databases">
        <title>Cross-interface Injection: A General Nanoliter Liquid Handling Method Applied to Single Cells Genome Amplification Automated Nanoliter Liquid Handling Applied to Single Cell Multiple Displacement Amplification.</title>
        <authorList>
            <person name="Yun J."/>
            <person name="Xu P."/>
            <person name="Xu J."/>
            <person name="Dai X."/>
            <person name="Wang Y."/>
            <person name="Zheng X."/>
            <person name="Cao C."/>
            <person name="Yi Q."/>
            <person name="Zhu Y."/>
            <person name="Wang L."/>
            <person name="Dong Z."/>
            <person name="Huang Y."/>
            <person name="Huang L."/>
            <person name="Du W."/>
        </authorList>
    </citation>
    <scope>NUCLEOTIDE SEQUENCE [LARGE SCALE GENOMIC DNA]</scope>
    <source>
        <strain evidence="18 19">Z-D1-2</strain>
    </source>
</reference>
<comment type="caution">
    <text evidence="18">The sequence shown here is derived from an EMBL/GenBank/DDBJ whole genome shotgun (WGS) entry which is preliminary data.</text>
</comment>
<evidence type="ECO:0000256" key="11">
    <source>
        <dbReference type="ARBA" id="ARBA00023136"/>
    </source>
</evidence>
<evidence type="ECO:0000313" key="20">
    <source>
        <dbReference type="Proteomes" id="UP000636010"/>
    </source>
</evidence>
<evidence type="ECO:0000313" key="18">
    <source>
        <dbReference type="EMBL" id="PTB96837.1"/>
    </source>
</evidence>
<dbReference type="RefSeq" id="WP_188460747.1">
    <property type="nucleotide sequence ID" value="NZ_BAABHU010000003.1"/>
</dbReference>
<sequence>MIRKNIPNFITAANLVSGCIGIYFALQSNFIYVAYFVALAAVFDFLDGMVARLLKAHSEIGKQLDSLADMVTFGVLPAFVMFQYLQNNGMGNWSFIAFFIAVCSAFRLAKFNIDTRQTDQFLGLPTPANALFISFLIFMEGNPSLDFVFETTSLVIITFIFSILLVIELPMIALKFKNLKWKGNAFRFLTIIFSIIFLIIFKFSAIPLVILFYIFLSAIQYFSLRGN</sequence>
<feature type="transmembrane region" description="Helical" evidence="16">
    <location>
        <begin position="32"/>
        <end position="54"/>
    </location>
</feature>
<dbReference type="EMBL" id="PYVU01000034">
    <property type="protein sequence ID" value="PTB96837.1"/>
    <property type="molecule type" value="Genomic_DNA"/>
</dbReference>
<feature type="transmembrane region" description="Helical" evidence="16">
    <location>
        <begin position="121"/>
        <end position="139"/>
    </location>
</feature>
<evidence type="ECO:0000256" key="4">
    <source>
        <dbReference type="ARBA" id="ARBA00013174"/>
    </source>
</evidence>
<dbReference type="Proteomes" id="UP000636010">
    <property type="component" value="Unassembled WGS sequence"/>
</dbReference>
<evidence type="ECO:0000256" key="15">
    <source>
        <dbReference type="RuleBase" id="RU003750"/>
    </source>
</evidence>
<keyword evidence="8 16" id="KW-0812">Transmembrane</keyword>
<keyword evidence="12" id="KW-0594">Phospholipid biosynthesis</keyword>
<evidence type="ECO:0000256" key="9">
    <source>
        <dbReference type="ARBA" id="ARBA00022989"/>
    </source>
</evidence>
<protein>
    <recommendedName>
        <fullName evidence="5">CDP-diacylglycerol--serine O-phosphatidyltransferase</fullName>
        <ecNumber evidence="4">2.7.8.8</ecNumber>
    </recommendedName>
    <alternativeName>
        <fullName evidence="14">Phosphatidylserine synthase</fullName>
    </alternativeName>
</protein>
<keyword evidence="7 15" id="KW-0808">Transferase</keyword>
<keyword evidence="6" id="KW-0444">Lipid biosynthesis</keyword>
<keyword evidence="9 16" id="KW-1133">Transmembrane helix</keyword>
<dbReference type="InterPro" id="IPR000462">
    <property type="entry name" value="CDP-OH_P_trans"/>
</dbReference>
<dbReference type="PROSITE" id="PS00379">
    <property type="entry name" value="CDP_ALCOHOL_P_TRANSF"/>
    <property type="match status" value="1"/>
</dbReference>
<feature type="transmembrane region" description="Helical" evidence="16">
    <location>
        <begin position="186"/>
        <end position="216"/>
    </location>
</feature>
<dbReference type="InterPro" id="IPR048254">
    <property type="entry name" value="CDP_ALCOHOL_P_TRANSF_CS"/>
</dbReference>
<dbReference type="PANTHER" id="PTHR14269:SF61">
    <property type="entry name" value="CDP-DIACYLGLYCEROL--SERINE O-PHOSPHATIDYLTRANSFERASE"/>
    <property type="match status" value="1"/>
</dbReference>
<evidence type="ECO:0000256" key="3">
    <source>
        <dbReference type="ARBA" id="ARBA00010441"/>
    </source>
</evidence>
<dbReference type="InterPro" id="IPR004533">
    <property type="entry name" value="CDP-diaglyc--ser_O-PTrfase"/>
</dbReference>
<reference evidence="20" key="3">
    <citation type="journal article" date="2019" name="Int. J. Syst. Evol. Microbiol.">
        <title>The Global Catalogue of Microorganisms (GCM) 10K type strain sequencing project: providing services to taxonomists for standard genome sequencing and annotation.</title>
        <authorList>
            <consortium name="The Broad Institute Genomics Platform"/>
            <consortium name="The Broad Institute Genome Sequencing Center for Infectious Disease"/>
            <person name="Wu L."/>
            <person name="Ma J."/>
        </authorList>
    </citation>
    <scope>NUCLEOTIDE SEQUENCE [LARGE SCALE GENOMIC DNA]</scope>
    <source>
        <strain evidence="20">CGMCC 1.10832</strain>
    </source>
</reference>
<dbReference type="PANTHER" id="PTHR14269">
    <property type="entry name" value="CDP-DIACYLGLYCEROL--GLYCEROL-3-PHOSPHATE 3-PHOSPHATIDYLTRANSFERASE-RELATED"/>
    <property type="match status" value="1"/>
</dbReference>
<evidence type="ECO:0000256" key="13">
    <source>
        <dbReference type="ARBA" id="ARBA00023264"/>
    </source>
</evidence>
<evidence type="ECO:0000256" key="12">
    <source>
        <dbReference type="ARBA" id="ARBA00023209"/>
    </source>
</evidence>
<dbReference type="GO" id="GO:0008654">
    <property type="term" value="P:phospholipid biosynthetic process"/>
    <property type="evidence" value="ECO:0007669"/>
    <property type="project" value="UniProtKB-KW"/>
</dbReference>
<evidence type="ECO:0000256" key="16">
    <source>
        <dbReference type="SAM" id="Phobius"/>
    </source>
</evidence>
<keyword evidence="20" id="KW-1185">Reference proteome</keyword>
<evidence type="ECO:0000256" key="7">
    <source>
        <dbReference type="ARBA" id="ARBA00022679"/>
    </source>
</evidence>
<dbReference type="GO" id="GO:0012505">
    <property type="term" value="C:endomembrane system"/>
    <property type="evidence" value="ECO:0007669"/>
    <property type="project" value="UniProtKB-SubCell"/>
</dbReference>
<reference evidence="17" key="4">
    <citation type="submission" date="2024-05" db="EMBL/GenBank/DDBJ databases">
        <authorList>
            <person name="Sun Q."/>
            <person name="Zhou Y."/>
        </authorList>
    </citation>
    <scope>NUCLEOTIDE SEQUENCE</scope>
    <source>
        <strain evidence="17">CGMCC 1.10832</strain>
    </source>
</reference>
<dbReference type="GO" id="GO:0003882">
    <property type="term" value="F:CDP-diacylglycerol-serine O-phosphatidyltransferase activity"/>
    <property type="evidence" value="ECO:0007669"/>
    <property type="project" value="UniProtKB-EC"/>
</dbReference>
<dbReference type="EC" id="2.7.8.8" evidence="4"/>
<comment type="subcellular location">
    <subcellularLocation>
        <location evidence="2">Endomembrane system</location>
        <topology evidence="2">Multi-pass membrane protein</topology>
    </subcellularLocation>
</comment>
<dbReference type="GO" id="GO:0016020">
    <property type="term" value="C:membrane"/>
    <property type="evidence" value="ECO:0007669"/>
    <property type="project" value="InterPro"/>
</dbReference>
<evidence type="ECO:0000256" key="5">
    <source>
        <dbReference type="ARBA" id="ARBA00017171"/>
    </source>
</evidence>
<accession>A0A2T4DSR1</accession>
<keyword evidence="10" id="KW-0443">Lipid metabolism</keyword>